<dbReference type="EMBL" id="VWOX01000007">
    <property type="protein sequence ID" value="KAA5542728.1"/>
    <property type="molecule type" value="Genomic_DNA"/>
</dbReference>
<gene>
    <name evidence="1" type="ORF">FYK55_14485</name>
</gene>
<dbReference type="RefSeq" id="WP_150077145.1">
    <property type="nucleotide sequence ID" value="NZ_VWOX01000007.1"/>
</dbReference>
<organism evidence="1 2">
    <name type="scientific">Roseiconus nitratireducens</name>
    <dbReference type="NCBI Taxonomy" id="2605748"/>
    <lineage>
        <taxon>Bacteria</taxon>
        <taxon>Pseudomonadati</taxon>
        <taxon>Planctomycetota</taxon>
        <taxon>Planctomycetia</taxon>
        <taxon>Pirellulales</taxon>
        <taxon>Pirellulaceae</taxon>
        <taxon>Roseiconus</taxon>
    </lineage>
</organism>
<dbReference type="InterPro" id="IPR015996">
    <property type="entry name" value="UCP028451"/>
</dbReference>
<accession>A0A5M6D5E2</accession>
<dbReference type="AlphaFoldDB" id="A0A5M6D5E2"/>
<dbReference type="InterPro" id="IPR012808">
    <property type="entry name" value="CHP02453"/>
</dbReference>
<dbReference type="NCBIfam" id="TIGR02453">
    <property type="entry name" value="TIGR02453 family protein"/>
    <property type="match status" value="1"/>
</dbReference>
<dbReference type="Pfam" id="PF09365">
    <property type="entry name" value="DUF2461"/>
    <property type="match status" value="1"/>
</dbReference>
<reference evidence="1 2" key="1">
    <citation type="submission" date="2019-08" db="EMBL/GenBank/DDBJ databases">
        <authorList>
            <person name="Dhanesh K."/>
            <person name="Kumar G."/>
            <person name="Sasikala C."/>
            <person name="Venkata Ramana C."/>
        </authorList>
    </citation>
    <scope>NUCLEOTIDE SEQUENCE [LARGE SCALE GENOMIC DNA]</scope>
    <source>
        <strain evidence="1 2">JC645</strain>
    </source>
</reference>
<dbReference type="PANTHER" id="PTHR36452">
    <property type="entry name" value="CHROMOSOME 12, WHOLE GENOME SHOTGUN SEQUENCE"/>
    <property type="match status" value="1"/>
</dbReference>
<proteinExistence type="predicted"/>
<protein>
    <submittedName>
        <fullName evidence="1">DUF2461 domain-containing protein</fullName>
    </submittedName>
</protein>
<evidence type="ECO:0000313" key="1">
    <source>
        <dbReference type="EMBL" id="KAA5542728.1"/>
    </source>
</evidence>
<dbReference type="Proteomes" id="UP000324479">
    <property type="component" value="Unassembled WGS sequence"/>
</dbReference>
<dbReference type="PIRSF" id="PIRSF028451">
    <property type="entry name" value="UCP028451"/>
    <property type="match status" value="1"/>
</dbReference>
<name>A0A5M6D5E2_9BACT</name>
<sequence>MSEPVLTESLFDFLEQLRRHNDRDWFNEHKSDFQRDVRDPAVRLIQRLEKPLAKSAPMLLVDPRPHNGSLMRIYRDTRFSKNKDPYKTNVGISLRHQAGKDIHAPGVYLHFDPDQCFIGAGCWHPEGRVLADIRRAIDQQPKDWLKARDHKAFREHFTLVGESLKTSPRDYPKDHAMIEDLRRKDFIATAPLTRQQATGDDLPALILDRIKRARPLMRFLCDAIGVPY</sequence>
<keyword evidence="2" id="KW-1185">Reference proteome</keyword>
<evidence type="ECO:0000313" key="2">
    <source>
        <dbReference type="Proteomes" id="UP000324479"/>
    </source>
</evidence>
<dbReference type="PANTHER" id="PTHR36452:SF1">
    <property type="entry name" value="DUF2461 DOMAIN-CONTAINING PROTEIN"/>
    <property type="match status" value="1"/>
</dbReference>
<comment type="caution">
    <text evidence="1">The sequence shown here is derived from an EMBL/GenBank/DDBJ whole genome shotgun (WGS) entry which is preliminary data.</text>
</comment>